<evidence type="ECO:0000313" key="2">
    <source>
        <dbReference type="Proteomes" id="UP000827986"/>
    </source>
</evidence>
<name>A0A9D4AQT8_9SAUR</name>
<reference evidence="1" key="1">
    <citation type="submission" date="2021-09" db="EMBL/GenBank/DDBJ databases">
        <title>The genome of Mauremys mutica provides insights into the evolution of semi-aquatic lifestyle.</title>
        <authorList>
            <person name="Gong S."/>
            <person name="Gao Y."/>
        </authorList>
    </citation>
    <scope>NUCLEOTIDE SEQUENCE</scope>
    <source>
        <strain evidence="1">MM-2020</strain>
        <tissue evidence="1">Muscle</tissue>
    </source>
</reference>
<gene>
    <name evidence="1" type="ORF">KIL84_002822</name>
</gene>
<keyword evidence="2" id="KW-1185">Reference proteome</keyword>
<comment type="caution">
    <text evidence="1">The sequence shown here is derived from an EMBL/GenBank/DDBJ whole genome shotgun (WGS) entry which is preliminary data.</text>
</comment>
<feature type="non-terminal residue" evidence="1">
    <location>
        <position position="1"/>
    </location>
</feature>
<evidence type="ECO:0000313" key="1">
    <source>
        <dbReference type="EMBL" id="KAH1167339.1"/>
    </source>
</evidence>
<protein>
    <submittedName>
        <fullName evidence="1">Uncharacterized protein</fullName>
    </submittedName>
</protein>
<proteinExistence type="predicted"/>
<accession>A0A9D4AQT8</accession>
<organism evidence="1 2">
    <name type="scientific">Mauremys mutica</name>
    <name type="common">yellowpond turtle</name>
    <dbReference type="NCBI Taxonomy" id="74926"/>
    <lineage>
        <taxon>Eukaryota</taxon>
        <taxon>Metazoa</taxon>
        <taxon>Chordata</taxon>
        <taxon>Craniata</taxon>
        <taxon>Vertebrata</taxon>
        <taxon>Euteleostomi</taxon>
        <taxon>Archelosauria</taxon>
        <taxon>Testudinata</taxon>
        <taxon>Testudines</taxon>
        <taxon>Cryptodira</taxon>
        <taxon>Durocryptodira</taxon>
        <taxon>Testudinoidea</taxon>
        <taxon>Geoemydidae</taxon>
        <taxon>Geoemydinae</taxon>
        <taxon>Mauremys</taxon>
    </lineage>
</organism>
<dbReference type="Proteomes" id="UP000827986">
    <property type="component" value="Unassembled WGS sequence"/>
</dbReference>
<sequence length="85" mass="9417">CAGSKRSRHRTEKYASPALCPSPQLNYFRGQQERPVASSPAAVVLQTIPGTVQPRKATLILKTEGNSSNATRNPCLYRTLFSRER</sequence>
<dbReference type="AlphaFoldDB" id="A0A9D4AQT8"/>
<dbReference type="EMBL" id="JAHDVG010000486">
    <property type="protein sequence ID" value="KAH1167339.1"/>
    <property type="molecule type" value="Genomic_DNA"/>
</dbReference>